<evidence type="ECO:0000313" key="2">
    <source>
        <dbReference type="Proteomes" id="UP000265882"/>
    </source>
</evidence>
<organism evidence="1 2">
    <name type="scientific">Abyssobacteria bacterium (strain SURF_5)</name>
    <dbReference type="NCBI Taxonomy" id="2093360"/>
    <lineage>
        <taxon>Bacteria</taxon>
        <taxon>Pseudomonadati</taxon>
        <taxon>Candidatus Hydrogenedentota</taxon>
        <taxon>Candidatus Abyssobacteria</taxon>
    </lineage>
</organism>
<dbReference type="EMBL" id="QZKU01000067">
    <property type="protein sequence ID" value="RJP21534.1"/>
    <property type="molecule type" value="Genomic_DNA"/>
</dbReference>
<protein>
    <submittedName>
        <fullName evidence="1">GxxExxY protein</fullName>
    </submittedName>
</protein>
<dbReference type="InterPro" id="IPR026350">
    <property type="entry name" value="GxxExxY"/>
</dbReference>
<reference evidence="1 2" key="1">
    <citation type="journal article" date="2017" name="ISME J.">
        <title>Energy and carbon metabolisms in a deep terrestrial subsurface fluid microbial community.</title>
        <authorList>
            <person name="Momper L."/>
            <person name="Jungbluth S.P."/>
            <person name="Lee M.D."/>
            <person name="Amend J.P."/>
        </authorList>
    </citation>
    <scope>NUCLEOTIDE SEQUENCE [LARGE SCALE GENOMIC DNA]</scope>
    <source>
        <strain evidence="1">SURF_5</strain>
    </source>
</reference>
<gene>
    <name evidence="1" type="ORF">C4520_09600</name>
</gene>
<dbReference type="NCBIfam" id="TIGR04256">
    <property type="entry name" value="GxxExxY"/>
    <property type="match status" value="1"/>
</dbReference>
<dbReference type="Pfam" id="PF13366">
    <property type="entry name" value="PDDEXK_3"/>
    <property type="match status" value="1"/>
</dbReference>
<name>A0A3A4P0L8_ABYX5</name>
<dbReference type="Proteomes" id="UP000265882">
    <property type="component" value="Unassembled WGS sequence"/>
</dbReference>
<sequence length="122" mass="13771">MDLDRLTERIIGCAYTVSNTLGAGFVEKVYENALAIELRKAGIRRQQQFPIKVKYEGEVVGDFTADIMVEDTVILELKAVRAFDEGHVAQCMNYLRATGFPICLLINFGKPKVEVKRIVQDF</sequence>
<accession>A0A3A4P0L8</accession>
<comment type="caution">
    <text evidence="1">The sequence shown here is derived from an EMBL/GenBank/DDBJ whole genome shotgun (WGS) entry which is preliminary data.</text>
</comment>
<evidence type="ECO:0000313" key="1">
    <source>
        <dbReference type="EMBL" id="RJP21534.1"/>
    </source>
</evidence>
<proteinExistence type="predicted"/>
<dbReference type="AlphaFoldDB" id="A0A3A4P0L8"/>